<accession>A0ABC8BTE3</accession>
<feature type="transmembrane region" description="Helical" evidence="1">
    <location>
        <begin position="12"/>
        <end position="40"/>
    </location>
</feature>
<sequence>MSGLHIAAVRLLAPAGVFALGSALIVGGGVTAGAVVAGAVPATTAAGVLVLGTACALGAGLLTRACAVLLFRLALSAPPAWTAPLLTLLGGLRHLLLALAGLALVGDVREEREPVRALLAQLSRGAELPGGTTALALLAAGGAAVLPALLCMRRTDPYAVQQAMTTPGTWRVTEPLPRRPDAALRAKDLRMLVRRGPQVWELLAGVTVFVPALAACVGSLAVLGPSARSGPLAQALVTMLVASVIATVLGLLGEVFAPVISMDTEGPAGQLLRTVPGALDRLRSVRAGMFTLAGTAVGIAVLLAAQYTLDLPPSAVLALAPVALGSAAIDVTVLVVVSGNHPAPLRPEVLLPHPEPQVRAASMTATALWVSLAGPLAAGLGYIAPDVPALSVAACLLVLALAHRTGAALPRRWSGRAASDTPVTAAQAAELPEDARAQL</sequence>
<organism evidence="2 3">
    <name type="scientific">Kitasatospora albolonga</name>
    <dbReference type="NCBI Taxonomy" id="68173"/>
    <lineage>
        <taxon>Bacteria</taxon>
        <taxon>Bacillati</taxon>
        <taxon>Actinomycetota</taxon>
        <taxon>Actinomycetes</taxon>
        <taxon>Kitasatosporales</taxon>
        <taxon>Streptomycetaceae</taxon>
        <taxon>Kitasatospora</taxon>
    </lineage>
</organism>
<dbReference type="AlphaFoldDB" id="A0ABC8BTE3"/>
<gene>
    <name evidence="2" type="ORF">B7C62_15785</name>
</gene>
<feature type="transmembrane region" description="Helical" evidence="1">
    <location>
        <begin position="232"/>
        <end position="252"/>
    </location>
</feature>
<feature type="transmembrane region" description="Helical" evidence="1">
    <location>
        <begin position="46"/>
        <end position="71"/>
    </location>
</feature>
<protein>
    <submittedName>
        <fullName evidence="2">Uncharacterized protein</fullName>
    </submittedName>
</protein>
<feature type="transmembrane region" description="Helical" evidence="1">
    <location>
        <begin position="289"/>
        <end position="309"/>
    </location>
</feature>
<evidence type="ECO:0000256" key="1">
    <source>
        <dbReference type="SAM" id="Phobius"/>
    </source>
</evidence>
<keyword evidence="1" id="KW-0812">Transmembrane</keyword>
<evidence type="ECO:0000313" key="3">
    <source>
        <dbReference type="Proteomes" id="UP000192251"/>
    </source>
</evidence>
<feature type="transmembrane region" description="Helical" evidence="1">
    <location>
        <begin position="133"/>
        <end position="152"/>
    </location>
</feature>
<dbReference type="KEGG" id="kab:B7C62_15785"/>
<reference evidence="2 3" key="1">
    <citation type="submission" date="2017-04" db="EMBL/GenBank/DDBJ databases">
        <title>The complete genome sequence of Streptomyces albolongus YIM 101047, the producer of novel bafilomycins and novel odoriferous sesquiterpenoids.</title>
        <authorList>
            <person name="Yin M."/>
            <person name="Jiang Y."/>
        </authorList>
    </citation>
    <scope>NUCLEOTIDE SEQUENCE [LARGE SCALE GENOMIC DNA]</scope>
    <source>
        <strain evidence="2 3">YIM 101047</strain>
    </source>
</reference>
<name>A0ABC8BTE3_9ACTN</name>
<keyword evidence="1" id="KW-0472">Membrane</keyword>
<keyword evidence="1" id="KW-1133">Transmembrane helix</keyword>
<feature type="transmembrane region" description="Helical" evidence="1">
    <location>
        <begin position="199"/>
        <end position="220"/>
    </location>
</feature>
<keyword evidence="3" id="KW-1185">Reference proteome</keyword>
<dbReference type="EMBL" id="CP020563">
    <property type="protein sequence ID" value="ARF73556.1"/>
    <property type="molecule type" value="Genomic_DNA"/>
</dbReference>
<proteinExistence type="predicted"/>
<dbReference type="RefSeq" id="WP_084747343.1">
    <property type="nucleotide sequence ID" value="NZ_CP020563.1"/>
</dbReference>
<evidence type="ECO:0000313" key="2">
    <source>
        <dbReference type="EMBL" id="ARF73556.1"/>
    </source>
</evidence>
<feature type="transmembrane region" description="Helical" evidence="1">
    <location>
        <begin position="389"/>
        <end position="409"/>
    </location>
</feature>
<dbReference type="Proteomes" id="UP000192251">
    <property type="component" value="Chromosome"/>
</dbReference>